<sequence>MKRSQNILNLALSLSGISTDQEETSTSSKADDHATQKITLPQDNRYFLEHGEDLLSFKNNIRENALVNYYPDSYSSSSKKEPFSPDVSEYFPYDQDDSTNSSQHSSQHNIPLQEIPTATNIPENITTPEGTARKVKRTVPKKATPGRKRNHNRENWKRNVSKRKKNSGEEYLNRRGILVPKKAMKSGCNNTCTKKCKERLMETTRHAIFKDFWGLGDHSRQADFVSRFVDRVPRKQITASVIGQSRRHWSFQYYLYENGDRKRVCKKMFLDTLCISDMWLQTIYKKMDKEGTGLIAGDLRGRHNNRKNVIPNEVKESVRNHISLIPIVDSHYVRKRTSKLYFEETLTYPALYRLYVDWMKENRPLEQVANSRQYKDIFYNEYNIEFYKPKKDLCILCDRYKRGSEKEKDDMKLEYTLHIANKTVVREVKETYKFQSKQSDIIVTAAYDLQKVLTTPQSEVALFYYKRKFAVYNFTIYDIGKAKGYSLLKKKLNWDWNSTGKKMSWTKIQHIKIENENPDIIYFQYEYLSDQYLSINLAVKPTTRITRTKRAQESIQCEQSNDEESIPLLYNKVLPISTAKYKDLVSLCKCKAIPDIYHNFYFNLPHSTQVAEDNGSDDEN</sequence>
<accession>A0AAV1LU75</accession>
<dbReference type="Proteomes" id="UP001314205">
    <property type="component" value="Unassembled WGS sequence"/>
</dbReference>
<feature type="compositionally biased region" description="Polar residues" evidence="1">
    <location>
        <begin position="116"/>
        <end position="129"/>
    </location>
</feature>
<feature type="compositionally biased region" description="Low complexity" evidence="1">
    <location>
        <begin position="98"/>
        <end position="109"/>
    </location>
</feature>
<protein>
    <submittedName>
        <fullName evidence="2">Uncharacterized protein</fullName>
    </submittedName>
</protein>
<reference evidence="2 3" key="1">
    <citation type="submission" date="2023-11" db="EMBL/GenBank/DDBJ databases">
        <authorList>
            <person name="Hedman E."/>
            <person name="Englund M."/>
            <person name="Stromberg M."/>
            <person name="Nyberg Akerstrom W."/>
            <person name="Nylinder S."/>
            <person name="Jareborg N."/>
            <person name="Kallberg Y."/>
            <person name="Kronander E."/>
        </authorList>
    </citation>
    <scope>NUCLEOTIDE SEQUENCE [LARGE SCALE GENOMIC DNA]</scope>
</reference>
<feature type="compositionally biased region" description="Basic residues" evidence="1">
    <location>
        <begin position="133"/>
        <end position="151"/>
    </location>
</feature>
<dbReference type="PANTHER" id="PTHR10773:SF19">
    <property type="match status" value="1"/>
</dbReference>
<feature type="region of interest" description="Disordered" evidence="1">
    <location>
        <begin position="16"/>
        <end position="36"/>
    </location>
</feature>
<evidence type="ECO:0000313" key="3">
    <source>
        <dbReference type="Proteomes" id="UP001314205"/>
    </source>
</evidence>
<gene>
    <name evidence="2" type="ORF">PARMNEM_LOCUS16864</name>
</gene>
<keyword evidence="3" id="KW-1185">Reference proteome</keyword>
<feature type="compositionally biased region" description="Polar residues" evidence="1">
    <location>
        <begin position="16"/>
        <end position="28"/>
    </location>
</feature>
<feature type="region of interest" description="Disordered" evidence="1">
    <location>
        <begin position="71"/>
        <end position="167"/>
    </location>
</feature>
<name>A0AAV1LU75_9NEOP</name>
<evidence type="ECO:0000256" key="1">
    <source>
        <dbReference type="SAM" id="MobiDB-lite"/>
    </source>
</evidence>
<dbReference type="EMBL" id="CAVLGL010000095">
    <property type="protein sequence ID" value="CAK1597717.1"/>
    <property type="molecule type" value="Genomic_DNA"/>
</dbReference>
<proteinExistence type="predicted"/>
<dbReference type="AlphaFoldDB" id="A0AAV1LU75"/>
<comment type="caution">
    <text evidence="2">The sequence shown here is derived from an EMBL/GenBank/DDBJ whole genome shotgun (WGS) entry which is preliminary data.</text>
</comment>
<organism evidence="2 3">
    <name type="scientific">Parnassius mnemosyne</name>
    <name type="common">clouded apollo</name>
    <dbReference type="NCBI Taxonomy" id="213953"/>
    <lineage>
        <taxon>Eukaryota</taxon>
        <taxon>Metazoa</taxon>
        <taxon>Ecdysozoa</taxon>
        <taxon>Arthropoda</taxon>
        <taxon>Hexapoda</taxon>
        <taxon>Insecta</taxon>
        <taxon>Pterygota</taxon>
        <taxon>Neoptera</taxon>
        <taxon>Endopterygota</taxon>
        <taxon>Lepidoptera</taxon>
        <taxon>Glossata</taxon>
        <taxon>Ditrysia</taxon>
        <taxon>Papilionoidea</taxon>
        <taxon>Papilionidae</taxon>
        <taxon>Parnassiinae</taxon>
        <taxon>Parnassini</taxon>
        <taxon>Parnassius</taxon>
        <taxon>Driopa</taxon>
    </lineage>
</organism>
<dbReference type="PANTHER" id="PTHR10773">
    <property type="entry name" value="DNA-DIRECTED RNA POLYMERASES I, II, AND III SUBUNIT RPABC2"/>
    <property type="match status" value="1"/>
</dbReference>
<evidence type="ECO:0000313" key="2">
    <source>
        <dbReference type="EMBL" id="CAK1597717.1"/>
    </source>
</evidence>